<organism evidence="2 3">
    <name type="scientific">Bacillus selenitireducens (strain ATCC 700615 / DSM 15326 / MLS10)</name>
    <dbReference type="NCBI Taxonomy" id="439292"/>
    <lineage>
        <taxon>Bacteria</taxon>
        <taxon>Bacillati</taxon>
        <taxon>Bacillota</taxon>
        <taxon>Bacilli</taxon>
        <taxon>Bacillales</taxon>
        <taxon>Bacillaceae</taxon>
        <taxon>Salisediminibacterium</taxon>
    </lineage>
</organism>
<dbReference type="SUPFAM" id="SSF51695">
    <property type="entry name" value="PLC-like phosphodiesterases"/>
    <property type="match status" value="1"/>
</dbReference>
<dbReference type="Gene3D" id="3.20.20.190">
    <property type="entry name" value="Phosphatidylinositol (PI) phosphodiesterase"/>
    <property type="match status" value="1"/>
</dbReference>
<dbReference type="InterPro" id="IPR030395">
    <property type="entry name" value="GP_PDE_dom"/>
</dbReference>
<gene>
    <name evidence="2" type="ordered locus">Bsel_0664</name>
</gene>
<dbReference type="CDD" id="cd08563">
    <property type="entry name" value="GDPD_TtGDE_like"/>
    <property type="match status" value="1"/>
</dbReference>
<dbReference type="PANTHER" id="PTHR46211">
    <property type="entry name" value="GLYCEROPHOSPHORYL DIESTER PHOSPHODIESTERASE"/>
    <property type="match status" value="1"/>
</dbReference>
<dbReference type="AlphaFoldDB" id="D6XYP1"/>
<proteinExistence type="predicted"/>
<dbReference type="HOGENOM" id="CLU_030006_3_5_9"/>
<evidence type="ECO:0000259" key="1">
    <source>
        <dbReference type="PROSITE" id="PS51704"/>
    </source>
</evidence>
<dbReference type="EMBL" id="CP001791">
    <property type="protein sequence ID" value="ADH98199.1"/>
    <property type="molecule type" value="Genomic_DNA"/>
</dbReference>
<dbReference type="PANTHER" id="PTHR46211:SF1">
    <property type="entry name" value="GLYCEROPHOSPHODIESTER PHOSPHODIESTERASE, CYTOPLASMIC"/>
    <property type="match status" value="1"/>
</dbReference>
<dbReference type="STRING" id="439292.Bsel_0664"/>
<accession>D6XYP1</accession>
<dbReference type="Pfam" id="PF03009">
    <property type="entry name" value="GDPD"/>
    <property type="match status" value="1"/>
</dbReference>
<keyword evidence="3" id="KW-1185">Reference proteome</keyword>
<dbReference type="RefSeq" id="WP_013171628.1">
    <property type="nucleotide sequence ID" value="NC_014219.1"/>
</dbReference>
<dbReference type="GO" id="GO:0006629">
    <property type="term" value="P:lipid metabolic process"/>
    <property type="evidence" value="ECO:0007669"/>
    <property type="project" value="InterPro"/>
</dbReference>
<name>D6XYP1_BACIE</name>
<dbReference type="InterPro" id="IPR017946">
    <property type="entry name" value="PLC-like_Pdiesterase_TIM-brl"/>
</dbReference>
<dbReference type="OrthoDB" id="384721at2"/>
<evidence type="ECO:0000313" key="2">
    <source>
        <dbReference type="EMBL" id="ADH98199.1"/>
    </source>
</evidence>
<protein>
    <submittedName>
        <fullName evidence="2">Glycerophosphoryl diester phosphodiesterase</fullName>
    </submittedName>
</protein>
<sequence length="250" mass="28551">MKEKHSLIWAHRGFAARYPENTMIAFEKALEAGADGIELDVQLTKDGVPVVIHDEQIDRTTTGSGWVNALTYEELARIDAGSRFDQSFSDARIPRLQDVLDLMEENAFLLNIELKNGIVPYEQLEDTVLRAVKERELDDRIVLSSFNHYSLKKVRELHPTIETAALFMEGLYEPWTYIQSFRATSLHCFFPVAVPAMIQGAKRNRTPLRAFTVNDDAHLKNLIHQRIDGVITDDPEKAVRIRTMIIEESD</sequence>
<dbReference type="GO" id="GO:0008081">
    <property type="term" value="F:phosphoric diester hydrolase activity"/>
    <property type="evidence" value="ECO:0007669"/>
    <property type="project" value="InterPro"/>
</dbReference>
<dbReference type="KEGG" id="bse:Bsel_0664"/>
<evidence type="ECO:0000313" key="3">
    <source>
        <dbReference type="Proteomes" id="UP000000271"/>
    </source>
</evidence>
<dbReference type="PROSITE" id="PS50007">
    <property type="entry name" value="PIPLC_X_DOMAIN"/>
    <property type="match status" value="1"/>
</dbReference>
<dbReference type="Proteomes" id="UP000000271">
    <property type="component" value="Chromosome"/>
</dbReference>
<dbReference type="eggNOG" id="COG0584">
    <property type="taxonomic scope" value="Bacteria"/>
</dbReference>
<feature type="domain" description="GP-PDE" evidence="1">
    <location>
        <begin position="6"/>
        <end position="242"/>
    </location>
</feature>
<reference evidence="2" key="1">
    <citation type="submission" date="2009-10" db="EMBL/GenBank/DDBJ databases">
        <title>Complete sequence of Bacillus selenitireducens MLS10.</title>
        <authorList>
            <consortium name="US DOE Joint Genome Institute"/>
            <person name="Lucas S."/>
            <person name="Copeland A."/>
            <person name="Lapidus A."/>
            <person name="Glavina del Rio T."/>
            <person name="Dalin E."/>
            <person name="Tice H."/>
            <person name="Bruce D."/>
            <person name="Goodwin L."/>
            <person name="Pitluck S."/>
            <person name="Sims D."/>
            <person name="Brettin T."/>
            <person name="Detter J.C."/>
            <person name="Han C."/>
            <person name="Larimer F."/>
            <person name="Land M."/>
            <person name="Hauser L."/>
            <person name="Kyrpides N."/>
            <person name="Ovchinnikova G."/>
            <person name="Stolz J."/>
        </authorList>
    </citation>
    <scope>NUCLEOTIDE SEQUENCE [LARGE SCALE GENOMIC DNA]</scope>
    <source>
        <strain evidence="2">MLS10</strain>
    </source>
</reference>
<dbReference type="PROSITE" id="PS51704">
    <property type="entry name" value="GP_PDE"/>
    <property type="match status" value="1"/>
</dbReference>